<name>A0A7G3GDR9_9NEIS</name>
<protein>
    <recommendedName>
        <fullName evidence="3">Histidine kinase</fullName>
    </recommendedName>
</protein>
<organism evidence="1 2">
    <name type="scientific">Iodobacter fluviatilis</name>
    <dbReference type="NCBI Taxonomy" id="537"/>
    <lineage>
        <taxon>Bacteria</taxon>
        <taxon>Pseudomonadati</taxon>
        <taxon>Pseudomonadota</taxon>
        <taxon>Betaproteobacteria</taxon>
        <taxon>Neisseriales</taxon>
        <taxon>Chitinibacteraceae</taxon>
        <taxon>Iodobacter</taxon>
    </lineage>
</organism>
<dbReference type="KEGG" id="ifl:C1H71_18390"/>
<dbReference type="AlphaFoldDB" id="A0A7G3GDR9"/>
<evidence type="ECO:0008006" key="3">
    <source>
        <dbReference type="Google" id="ProtNLM"/>
    </source>
</evidence>
<dbReference type="SUPFAM" id="SSF55874">
    <property type="entry name" value="ATPase domain of HSP90 chaperone/DNA topoisomerase II/histidine kinase"/>
    <property type="match status" value="1"/>
</dbReference>
<keyword evidence="2" id="KW-1185">Reference proteome</keyword>
<accession>A0A7G3GDR9</accession>
<evidence type="ECO:0000313" key="2">
    <source>
        <dbReference type="Proteomes" id="UP000515917"/>
    </source>
</evidence>
<reference evidence="1 2" key="1">
    <citation type="submission" date="2018-01" db="EMBL/GenBank/DDBJ databases">
        <title>Genome sequence of Iodobacter sp. strain PCH194 isolated from Indian Trans-Himalaya.</title>
        <authorList>
            <person name="Kumar V."/>
            <person name="Thakur V."/>
            <person name="Kumar S."/>
            <person name="Singh D."/>
        </authorList>
    </citation>
    <scope>NUCLEOTIDE SEQUENCE [LARGE SCALE GENOMIC DNA]</scope>
    <source>
        <strain evidence="1 2">PCH194</strain>
    </source>
</reference>
<dbReference type="InterPro" id="IPR036890">
    <property type="entry name" value="HATPase_C_sf"/>
</dbReference>
<gene>
    <name evidence="1" type="ORF">C1H71_18390</name>
</gene>
<evidence type="ECO:0000313" key="1">
    <source>
        <dbReference type="EMBL" id="QBC45308.1"/>
    </source>
</evidence>
<dbReference type="Proteomes" id="UP000515917">
    <property type="component" value="Chromosome"/>
</dbReference>
<proteinExistence type="predicted"/>
<sequence length="115" mass="13089">MAHLIATRLDEWPRERMLDRLAGISLLADRTQCILSNLLDHEALKSGSVQIHMESLCLTLLQELLSSWEERLSAKQQVCLLVTCNEPVWADRQVLWQVLDNLLSNASKYDCEALG</sequence>
<dbReference type="Gene3D" id="3.30.565.10">
    <property type="entry name" value="Histidine kinase-like ATPase, C-terminal domain"/>
    <property type="match status" value="1"/>
</dbReference>
<dbReference type="EMBL" id="CP025781">
    <property type="protein sequence ID" value="QBC45308.1"/>
    <property type="molecule type" value="Genomic_DNA"/>
</dbReference>